<proteinExistence type="predicted"/>
<protein>
    <submittedName>
        <fullName evidence="2">Uncharacterized protein</fullName>
    </submittedName>
</protein>
<keyword evidence="3" id="KW-1185">Reference proteome</keyword>
<reference evidence="2 3" key="1">
    <citation type="journal article" date="2019" name="Commun. Biol.">
        <title>The bagworm genome reveals a unique fibroin gene that provides high tensile strength.</title>
        <authorList>
            <person name="Kono N."/>
            <person name="Nakamura H."/>
            <person name="Ohtoshi R."/>
            <person name="Tomita M."/>
            <person name="Numata K."/>
            <person name="Arakawa K."/>
        </authorList>
    </citation>
    <scope>NUCLEOTIDE SEQUENCE [LARGE SCALE GENOMIC DNA]</scope>
</reference>
<feature type="region of interest" description="Disordered" evidence="1">
    <location>
        <begin position="20"/>
        <end position="47"/>
    </location>
</feature>
<dbReference type="EMBL" id="BGZK01000617">
    <property type="protein sequence ID" value="GBP53161.1"/>
    <property type="molecule type" value="Genomic_DNA"/>
</dbReference>
<evidence type="ECO:0000313" key="2">
    <source>
        <dbReference type="EMBL" id="GBP53161.1"/>
    </source>
</evidence>
<sequence>MVVVNNKPRMRCSGARAVCRRPDGAGPPEAHGSSDTAISGQARRRSRAHLQADVCAGRRYVWEHPERCKWSAHARPMFSHVRARPAPAAYTRRDNSR</sequence>
<evidence type="ECO:0000313" key="3">
    <source>
        <dbReference type="Proteomes" id="UP000299102"/>
    </source>
</evidence>
<dbReference type="Proteomes" id="UP000299102">
    <property type="component" value="Unassembled WGS sequence"/>
</dbReference>
<organism evidence="2 3">
    <name type="scientific">Eumeta variegata</name>
    <name type="common">Bagworm moth</name>
    <name type="synonym">Eumeta japonica</name>
    <dbReference type="NCBI Taxonomy" id="151549"/>
    <lineage>
        <taxon>Eukaryota</taxon>
        <taxon>Metazoa</taxon>
        <taxon>Ecdysozoa</taxon>
        <taxon>Arthropoda</taxon>
        <taxon>Hexapoda</taxon>
        <taxon>Insecta</taxon>
        <taxon>Pterygota</taxon>
        <taxon>Neoptera</taxon>
        <taxon>Endopterygota</taxon>
        <taxon>Lepidoptera</taxon>
        <taxon>Glossata</taxon>
        <taxon>Ditrysia</taxon>
        <taxon>Tineoidea</taxon>
        <taxon>Psychidae</taxon>
        <taxon>Oiketicinae</taxon>
        <taxon>Eumeta</taxon>
    </lineage>
</organism>
<gene>
    <name evidence="2" type="ORF">EVAR_28503_1</name>
</gene>
<name>A0A4C1WPF8_EUMVA</name>
<accession>A0A4C1WPF8</accession>
<comment type="caution">
    <text evidence="2">The sequence shown here is derived from an EMBL/GenBank/DDBJ whole genome shotgun (WGS) entry which is preliminary data.</text>
</comment>
<dbReference type="AlphaFoldDB" id="A0A4C1WPF8"/>
<evidence type="ECO:0000256" key="1">
    <source>
        <dbReference type="SAM" id="MobiDB-lite"/>
    </source>
</evidence>